<dbReference type="Proteomes" id="UP000095401">
    <property type="component" value="Chromosome"/>
</dbReference>
<keyword evidence="1" id="KW-0472">Membrane</keyword>
<keyword evidence="3" id="KW-1185">Reference proteome</keyword>
<keyword evidence="1" id="KW-1133">Transmembrane helix</keyword>
<evidence type="ECO:0000313" key="2">
    <source>
        <dbReference type="EMBL" id="AOU98270.1"/>
    </source>
</evidence>
<proteinExistence type="predicted"/>
<protein>
    <submittedName>
        <fullName evidence="2">Uncharacterized protein</fullName>
    </submittedName>
</protein>
<keyword evidence="1" id="KW-0812">Transmembrane</keyword>
<organism evidence="2 3">
    <name type="scientific">Acidihalobacter yilgarnensis</name>
    <dbReference type="NCBI Taxonomy" id="2819280"/>
    <lineage>
        <taxon>Bacteria</taxon>
        <taxon>Pseudomonadati</taxon>
        <taxon>Pseudomonadota</taxon>
        <taxon>Gammaproteobacteria</taxon>
        <taxon>Chromatiales</taxon>
        <taxon>Ectothiorhodospiraceae</taxon>
        <taxon>Acidihalobacter</taxon>
    </lineage>
</organism>
<dbReference type="AlphaFoldDB" id="A0A1D8IP37"/>
<reference evidence="3" key="1">
    <citation type="submission" date="2016-09" db="EMBL/GenBank/DDBJ databases">
        <title>Acidihalobacter prosperus F5.</title>
        <authorList>
            <person name="Khaleque H.N."/>
            <person name="Ramsay J.P."/>
            <person name="Kaksonen A.H."/>
            <person name="Boxall N.J."/>
            <person name="Watkin E.L.J."/>
        </authorList>
    </citation>
    <scope>NUCLEOTIDE SEQUENCE [LARGE SCALE GENOMIC DNA]</scope>
    <source>
        <strain evidence="3">F5</strain>
    </source>
</reference>
<gene>
    <name evidence="2" type="ORF">BI364_10130</name>
</gene>
<name>A0A1D8IP37_9GAMM</name>
<dbReference type="EMBL" id="CP017415">
    <property type="protein sequence ID" value="AOU98270.1"/>
    <property type="molecule type" value="Genomic_DNA"/>
</dbReference>
<accession>A0A1D8IP37</accession>
<feature type="transmembrane region" description="Helical" evidence="1">
    <location>
        <begin position="37"/>
        <end position="57"/>
    </location>
</feature>
<evidence type="ECO:0000313" key="3">
    <source>
        <dbReference type="Proteomes" id="UP000095401"/>
    </source>
</evidence>
<evidence type="ECO:0000256" key="1">
    <source>
        <dbReference type="SAM" id="Phobius"/>
    </source>
</evidence>
<sequence>MPSWACQNDGVLQRIDGLLRRTTPTLIKNEEMKMKHALRLMSLGLWGAVVLGMKHLAAGGDPTPWDIGATALAAGVSFVLLFLSK</sequence>
<dbReference type="KEGG" id="aprs:BI364_10130"/>
<feature type="transmembrane region" description="Helical" evidence="1">
    <location>
        <begin position="63"/>
        <end position="83"/>
    </location>
</feature>